<keyword evidence="2" id="KW-1185">Reference proteome</keyword>
<dbReference type="Gene3D" id="2.60.120.370">
    <property type="entry name" value="YhcH/YjgK/YiaL"/>
    <property type="match status" value="1"/>
</dbReference>
<dbReference type="InterPro" id="IPR004375">
    <property type="entry name" value="NanQ/TabA/YiaL"/>
</dbReference>
<organism evidence="1 2">
    <name type="scientific">Clostridium manihotivorum</name>
    <dbReference type="NCBI Taxonomy" id="2320868"/>
    <lineage>
        <taxon>Bacteria</taxon>
        <taxon>Bacillati</taxon>
        <taxon>Bacillota</taxon>
        <taxon>Clostridia</taxon>
        <taxon>Eubacteriales</taxon>
        <taxon>Clostridiaceae</taxon>
        <taxon>Clostridium</taxon>
    </lineage>
</organism>
<dbReference type="SUPFAM" id="SSF51197">
    <property type="entry name" value="Clavaminate synthase-like"/>
    <property type="match status" value="1"/>
</dbReference>
<protein>
    <submittedName>
        <fullName evidence="1">YhcH/YjgK/YiaL family protein</fullName>
    </submittedName>
</protein>
<reference evidence="1 2" key="1">
    <citation type="submission" date="2018-01" db="EMBL/GenBank/DDBJ databases">
        <title>Genome Sequencing and Assembly of Anaerobacter polyendosporus strain CT4.</title>
        <authorList>
            <person name="Tachaapaikoon C."/>
            <person name="Sutheeworapong S."/>
            <person name="Jenjaroenpun P."/>
            <person name="Wongsurawat T."/>
            <person name="Nookeaw I."/>
            <person name="Cheawchanlertfa P."/>
            <person name="Kosugi A."/>
            <person name="Cheevadhanarak S."/>
            <person name="Ratanakhanokchai K."/>
        </authorList>
    </citation>
    <scope>NUCLEOTIDE SEQUENCE [LARGE SCALE GENOMIC DNA]</scope>
    <source>
        <strain evidence="1 2">CT4</strain>
    </source>
</reference>
<evidence type="ECO:0000313" key="1">
    <source>
        <dbReference type="EMBL" id="QAA34394.1"/>
    </source>
</evidence>
<dbReference type="Pfam" id="PF04074">
    <property type="entry name" value="DUF386"/>
    <property type="match status" value="1"/>
</dbReference>
<accession>A0A410DZB2</accession>
<dbReference type="Proteomes" id="UP000286268">
    <property type="component" value="Chromosome"/>
</dbReference>
<name>A0A410DZB2_9CLOT</name>
<dbReference type="GO" id="GO:0005829">
    <property type="term" value="C:cytosol"/>
    <property type="evidence" value="ECO:0007669"/>
    <property type="project" value="TreeGrafter"/>
</dbReference>
<dbReference type="AlphaFoldDB" id="A0A410DZB2"/>
<dbReference type="OrthoDB" id="9792756at2"/>
<dbReference type="PANTHER" id="PTHR34986">
    <property type="entry name" value="EVOLVED BETA-GALACTOSIDASE SUBUNIT BETA"/>
    <property type="match status" value="1"/>
</dbReference>
<sequence>MIIDKLDNGYDYYGLEERIRKALDYLKNTDLAELDPGKYQIEDDKIYVMVSEYDTKSAEGALWEAHKKYIDIQYMINGSEKMGYTNVDNINITSQYDEEKDVMFGTADGDFVSVEAGMFVIFNTQDGHMPSICFEKSEKVKKAVVKVLVE</sequence>
<dbReference type="EMBL" id="CP025746">
    <property type="protein sequence ID" value="QAA34394.1"/>
    <property type="molecule type" value="Genomic_DNA"/>
</dbReference>
<dbReference type="NCBIfam" id="TIGR00022">
    <property type="entry name" value="YhcH/YjgK/YiaL family protein"/>
    <property type="match status" value="1"/>
</dbReference>
<dbReference type="KEGG" id="cmah:C1I91_23665"/>
<dbReference type="RefSeq" id="WP_128215109.1">
    <property type="nucleotide sequence ID" value="NZ_CP025746.1"/>
</dbReference>
<dbReference type="PANTHER" id="PTHR34986:SF1">
    <property type="entry name" value="PROTEIN YIAL"/>
    <property type="match status" value="1"/>
</dbReference>
<dbReference type="InterPro" id="IPR037012">
    <property type="entry name" value="NanQ/TabA/YiaL_sf"/>
</dbReference>
<evidence type="ECO:0000313" key="2">
    <source>
        <dbReference type="Proteomes" id="UP000286268"/>
    </source>
</evidence>
<gene>
    <name evidence="1" type="ORF">C1I91_23665</name>
</gene>
<proteinExistence type="predicted"/>